<dbReference type="Proteomes" id="UP000006591">
    <property type="component" value="Chromosome 3"/>
</dbReference>
<name>A0A0E0GME6_ORYNI</name>
<dbReference type="SUPFAM" id="SSF81383">
    <property type="entry name" value="F-box domain"/>
    <property type="match status" value="1"/>
</dbReference>
<organism evidence="2">
    <name type="scientific">Oryza nivara</name>
    <name type="common">Indian wild rice</name>
    <name type="synonym">Oryza sativa f. spontanea</name>
    <dbReference type="NCBI Taxonomy" id="4536"/>
    <lineage>
        <taxon>Eukaryota</taxon>
        <taxon>Viridiplantae</taxon>
        <taxon>Streptophyta</taxon>
        <taxon>Embryophyta</taxon>
        <taxon>Tracheophyta</taxon>
        <taxon>Spermatophyta</taxon>
        <taxon>Magnoliopsida</taxon>
        <taxon>Liliopsida</taxon>
        <taxon>Poales</taxon>
        <taxon>Poaceae</taxon>
        <taxon>BOP clade</taxon>
        <taxon>Oryzoideae</taxon>
        <taxon>Oryzeae</taxon>
        <taxon>Oryzinae</taxon>
        <taxon>Oryza</taxon>
    </lineage>
</organism>
<reference evidence="2" key="1">
    <citation type="submission" date="2015-04" db="UniProtKB">
        <authorList>
            <consortium name="EnsemblPlants"/>
        </authorList>
    </citation>
    <scope>IDENTIFICATION</scope>
    <source>
        <strain evidence="2">SL10</strain>
    </source>
</reference>
<sequence length="336" mass="35732">MAPPPPPCERRPVSLSDDMVAEILLLVPANSVGRLAAVCKQWRRVAADPTFLAARERRAPPLQLLRVSRRPSDSNGRQYDDAELSVYRVLSKGPDPSRKHSSSYFVISAGGGGEPRRLGGATADQLVERHPCSHLGHVAAGGKLYWMGDLVEPGRHPHLNPYAPAKLVAFDTVSEAFRLVAPPPETAANNGDDDDVLMFELDGALAVLKGGAMSTLKLWVLDDDVGGGGGGDAGEQWAPVWECKYSCMLPVSTPASVAVGDDDGGGGDDAGGATFTRRRITLYGVDETASRGRALHVFACGARNGGLLQVAFRENTVAHAFFKTHPSPAVRTFGFL</sequence>
<proteinExistence type="predicted"/>
<accession>A0A0E0GME6</accession>
<dbReference type="Gene3D" id="1.20.1280.50">
    <property type="match status" value="1"/>
</dbReference>
<dbReference type="PANTHER" id="PTHR31672">
    <property type="entry name" value="BNACNNG10540D PROTEIN"/>
    <property type="match status" value="1"/>
</dbReference>
<dbReference type="AlphaFoldDB" id="A0A0E0GME6"/>
<evidence type="ECO:0000259" key="1">
    <source>
        <dbReference type="SMART" id="SM00256"/>
    </source>
</evidence>
<evidence type="ECO:0000313" key="3">
    <source>
        <dbReference type="Proteomes" id="UP000006591"/>
    </source>
</evidence>
<dbReference type="InterPro" id="IPR001810">
    <property type="entry name" value="F-box_dom"/>
</dbReference>
<feature type="domain" description="F-box" evidence="1">
    <location>
        <begin position="15"/>
        <end position="55"/>
    </location>
</feature>
<protein>
    <recommendedName>
        <fullName evidence="1">F-box domain-containing protein</fullName>
    </recommendedName>
</protein>
<dbReference type="EnsemblPlants" id="ONIVA03G18390.1">
    <property type="protein sequence ID" value="ONIVA03G18390.1"/>
    <property type="gene ID" value="ONIVA03G18390"/>
</dbReference>
<evidence type="ECO:0000313" key="2">
    <source>
        <dbReference type="EnsemblPlants" id="ONIVA03G18390.1"/>
    </source>
</evidence>
<dbReference type="Gramene" id="ONIVA03G18390.1">
    <property type="protein sequence ID" value="ONIVA03G18390.1"/>
    <property type="gene ID" value="ONIVA03G18390"/>
</dbReference>
<keyword evidence="3" id="KW-1185">Reference proteome</keyword>
<dbReference type="InterPro" id="IPR050796">
    <property type="entry name" value="SCF_F-box_component"/>
</dbReference>
<dbReference type="Pfam" id="PF00646">
    <property type="entry name" value="F-box"/>
    <property type="match status" value="1"/>
</dbReference>
<reference evidence="2" key="2">
    <citation type="submission" date="2018-04" db="EMBL/GenBank/DDBJ databases">
        <title>OnivRS2 (Oryza nivara Reference Sequence Version 2).</title>
        <authorList>
            <person name="Zhang J."/>
            <person name="Kudrna D."/>
            <person name="Lee S."/>
            <person name="Talag J."/>
            <person name="Rajasekar S."/>
            <person name="Welchert J."/>
            <person name="Hsing Y.-I."/>
            <person name="Wing R.A."/>
        </authorList>
    </citation>
    <scope>NUCLEOTIDE SEQUENCE [LARGE SCALE GENOMIC DNA]</scope>
    <source>
        <strain evidence="2">SL10</strain>
    </source>
</reference>
<dbReference type="OMA" id="WECKYSC"/>
<dbReference type="HOGENOM" id="CLU_827370_0_0_1"/>
<dbReference type="SMART" id="SM00256">
    <property type="entry name" value="FBOX"/>
    <property type="match status" value="1"/>
</dbReference>
<dbReference type="InterPro" id="IPR036047">
    <property type="entry name" value="F-box-like_dom_sf"/>
</dbReference>